<dbReference type="CDD" id="cd02511">
    <property type="entry name" value="Beta4Glucosyltransferase"/>
    <property type="match status" value="1"/>
</dbReference>
<dbReference type="PANTHER" id="PTHR43630:SF2">
    <property type="entry name" value="GLYCOSYLTRANSFERASE"/>
    <property type="match status" value="1"/>
</dbReference>
<reference evidence="3 4" key="1">
    <citation type="journal article" date="2016" name="Nat. Commun.">
        <title>Thousands of microbial genomes shed light on interconnected biogeochemical processes in an aquifer system.</title>
        <authorList>
            <person name="Anantharaman K."/>
            <person name="Brown C.T."/>
            <person name="Hug L.A."/>
            <person name="Sharon I."/>
            <person name="Castelle C.J."/>
            <person name="Probst A.J."/>
            <person name="Thomas B.C."/>
            <person name="Singh A."/>
            <person name="Wilkins M.J."/>
            <person name="Karaoz U."/>
            <person name="Brodie E.L."/>
            <person name="Williams K.H."/>
            <person name="Hubbard S.S."/>
            <person name="Banfield J.F."/>
        </authorList>
    </citation>
    <scope>NUCLEOTIDE SEQUENCE [LARGE SCALE GENOMIC DNA]</scope>
</reference>
<name>A0A1F7X605_9BACT</name>
<dbReference type="AlphaFoldDB" id="A0A1F7X605"/>
<organism evidence="3 4">
    <name type="scientific">Candidatus Woesebacteria bacterium RBG_13_34_9</name>
    <dbReference type="NCBI Taxonomy" id="1802477"/>
    <lineage>
        <taxon>Bacteria</taxon>
        <taxon>Candidatus Woeseibacteriota</taxon>
    </lineage>
</organism>
<feature type="transmembrane region" description="Helical" evidence="1">
    <location>
        <begin position="224"/>
        <end position="243"/>
    </location>
</feature>
<sequence length="255" mass="30337">MISAVIASNCESEILKYCLSSIYGFADEIIVFNTGGSDTKLENLVQKYNLTEFKHKKVPYIELMRNEMITEASGDWILILDPDEQLPEKLKNLLKIISSEDKFDAVNIPRKNIIFGKWIKHTNWWPDKQIRFFKKGKLRWMNKIHSYPVCKGNLFQVPSKEDLAIVHYQYKDIFEFIQKQNRYSSAEALNLYEKGEKSSLVNLFWWPLRQFLTRFIKHGGFFDGFYGLVLTYLMMIYKISVWVKLWQWQNIKKTF</sequence>
<evidence type="ECO:0000313" key="3">
    <source>
        <dbReference type="EMBL" id="OGM10524.1"/>
    </source>
</evidence>
<dbReference type="InterPro" id="IPR029044">
    <property type="entry name" value="Nucleotide-diphossugar_trans"/>
</dbReference>
<gene>
    <name evidence="3" type="ORF">A2159_01125</name>
</gene>
<evidence type="ECO:0000313" key="4">
    <source>
        <dbReference type="Proteomes" id="UP000179219"/>
    </source>
</evidence>
<keyword evidence="1" id="KW-1133">Transmembrane helix</keyword>
<evidence type="ECO:0000256" key="1">
    <source>
        <dbReference type="SAM" id="Phobius"/>
    </source>
</evidence>
<feature type="domain" description="Glycosyltransferase 2-like" evidence="2">
    <location>
        <begin position="6"/>
        <end position="146"/>
    </location>
</feature>
<protein>
    <recommendedName>
        <fullName evidence="2">Glycosyltransferase 2-like domain-containing protein</fullName>
    </recommendedName>
</protein>
<comment type="caution">
    <text evidence="3">The sequence shown here is derived from an EMBL/GenBank/DDBJ whole genome shotgun (WGS) entry which is preliminary data.</text>
</comment>
<keyword evidence="1" id="KW-0812">Transmembrane</keyword>
<evidence type="ECO:0000259" key="2">
    <source>
        <dbReference type="Pfam" id="PF00535"/>
    </source>
</evidence>
<dbReference type="EMBL" id="MGFP01000007">
    <property type="protein sequence ID" value="OGM10524.1"/>
    <property type="molecule type" value="Genomic_DNA"/>
</dbReference>
<dbReference type="Proteomes" id="UP000179219">
    <property type="component" value="Unassembled WGS sequence"/>
</dbReference>
<dbReference type="Gene3D" id="3.90.550.10">
    <property type="entry name" value="Spore Coat Polysaccharide Biosynthesis Protein SpsA, Chain A"/>
    <property type="match status" value="1"/>
</dbReference>
<dbReference type="Pfam" id="PF00535">
    <property type="entry name" value="Glycos_transf_2"/>
    <property type="match status" value="1"/>
</dbReference>
<dbReference type="PANTHER" id="PTHR43630">
    <property type="entry name" value="POLY-BETA-1,6-N-ACETYL-D-GLUCOSAMINE SYNTHASE"/>
    <property type="match status" value="1"/>
</dbReference>
<dbReference type="InterPro" id="IPR001173">
    <property type="entry name" value="Glyco_trans_2-like"/>
</dbReference>
<keyword evidence="1" id="KW-0472">Membrane</keyword>
<proteinExistence type="predicted"/>
<dbReference type="SUPFAM" id="SSF53448">
    <property type="entry name" value="Nucleotide-diphospho-sugar transferases"/>
    <property type="match status" value="1"/>
</dbReference>
<accession>A0A1F7X605</accession>